<name>A0AAW0V1A1_SCYPA</name>
<organism evidence="2 3">
    <name type="scientific">Scylla paramamosain</name>
    <name type="common">Mud crab</name>
    <dbReference type="NCBI Taxonomy" id="85552"/>
    <lineage>
        <taxon>Eukaryota</taxon>
        <taxon>Metazoa</taxon>
        <taxon>Ecdysozoa</taxon>
        <taxon>Arthropoda</taxon>
        <taxon>Crustacea</taxon>
        <taxon>Multicrustacea</taxon>
        <taxon>Malacostraca</taxon>
        <taxon>Eumalacostraca</taxon>
        <taxon>Eucarida</taxon>
        <taxon>Decapoda</taxon>
        <taxon>Pleocyemata</taxon>
        <taxon>Brachyura</taxon>
        <taxon>Eubrachyura</taxon>
        <taxon>Portunoidea</taxon>
        <taxon>Portunidae</taxon>
        <taxon>Portuninae</taxon>
        <taxon>Scylla</taxon>
    </lineage>
</organism>
<feature type="region of interest" description="Disordered" evidence="1">
    <location>
        <begin position="35"/>
        <end position="71"/>
    </location>
</feature>
<reference evidence="2 3" key="1">
    <citation type="submission" date="2023-03" db="EMBL/GenBank/DDBJ databases">
        <title>High-quality genome of Scylla paramamosain provides insights in environmental adaptation.</title>
        <authorList>
            <person name="Zhang L."/>
        </authorList>
    </citation>
    <scope>NUCLEOTIDE SEQUENCE [LARGE SCALE GENOMIC DNA]</scope>
    <source>
        <strain evidence="2">LZ_2023a</strain>
        <tissue evidence="2">Muscle</tissue>
    </source>
</reference>
<accession>A0AAW0V1A1</accession>
<feature type="compositionally biased region" description="Basic and acidic residues" evidence="1">
    <location>
        <begin position="35"/>
        <end position="48"/>
    </location>
</feature>
<dbReference type="EMBL" id="JARAKH010000003">
    <property type="protein sequence ID" value="KAK8405744.1"/>
    <property type="molecule type" value="Genomic_DNA"/>
</dbReference>
<sequence>MTLDVGTKRKEGWYLAAVCLSTLLRDPAGACDKDFASGSLKKTEEGMRRNSRNSVAGVRAPRASLQRDKPPSAWLPGACRRSFINPNEN</sequence>
<dbReference type="Proteomes" id="UP001487740">
    <property type="component" value="Unassembled WGS sequence"/>
</dbReference>
<evidence type="ECO:0000313" key="3">
    <source>
        <dbReference type="Proteomes" id="UP001487740"/>
    </source>
</evidence>
<protein>
    <submittedName>
        <fullName evidence="2">Uncharacterized protein</fullName>
    </submittedName>
</protein>
<gene>
    <name evidence="2" type="ORF">O3P69_001914</name>
</gene>
<proteinExistence type="predicted"/>
<comment type="caution">
    <text evidence="2">The sequence shown here is derived from an EMBL/GenBank/DDBJ whole genome shotgun (WGS) entry which is preliminary data.</text>
</comment>
<keyword evidence="3" id="KW-1185">Reference proteome</keyword>
<dbReference type="AlphaFoldDB" id="A0AAW0V1A1"/>
<evidence type="ECO:0000256" key="1">
    <source>
        <dbReference type="SAM" id="MobiDB-lite"/>
    </source>
</evidence>
<evidence type="ECO:0000313" key="2">
    <source>
        <dbReference type="EMBL" id="KAK8405744.1"/>
    </source>
</evidence>